<reference evidence="3 4" key="1">
    <citation type="submission" date="2024-04" db="EMBL/GenBank/DDBJ databases">
        <title>Human intestinal bacterial collection.</title>
        <authorList>
            <person name="Pauvert C."/>
            <person name="Hitch T.C.A."/>
            <person name="Clavel T."/>
        </authorList>
    </citation>
    <scope>NUCLEOTIDE SEQUENCE [LARGE SCALE GENOMIC DNA]</scope>
    <source>
        <strain evidence="3 4">CLA-KB-H42</strain>
    </source>
</reference>
<evidence type="ECO:0000256" key="2">
    <source>
        <dbReference type="RuleBase" id="RU362080"/>
    </source>
</evidence>
<dbReference type="NCBIfam" id="TIGR01552">
    <property type="entry name" value="phd_fam"/>
    <property type="match status" value="1"/>
</dbReference>
<organism evidence="3 4">
    <name type="scientific">Raoultibacter massiliensis</name>
    <dbReference type="NCBI Taxonomy" id="1852371"/>
    <lineage>
        <taxon>Bacteria</taxon>
        <taxon>Bacillati</taxon>
        <taxon>Actinomycetota</taxon>
        <taxon>Coriobacteriia</taxon>
        <taxon>Eggerthellales</taxon>
        <taxon>Eggerthellaceae</taxon>
        <taxon>Raoultibacter</taxon>
    </lineage>
</organism>
<dbReference type="Gene3D" id="3.40.1620.10">
    <property type="entry name" value="YefM-like domain"/>
    <property type="match status" value="1"/>
</dbReference>
<dbReference type="Pfam" id="PF02604">
    <property type="entry name" value="PhdYeFM_antitox"/>
    <property type="match status" value="1"/>
</dbReference>
<comment type="caution">
    <text evidence="3">The sequence shown here is derived from an EMBL/GenBank/DDBJ whole genome shotgun (WGS) entry which is preliminary data.</text>
</comment>
<name>A0ABV1J9C9_9ACTN</name>
<comment type="function">
    <text evidence="2">Antitoxin component of a type II toxin-antitoxin (TA) system.</text>
</comment>
<dbReference type="SUPFAM" id="SSF143120">
    <property type="entry name" value="YefM-like"/>
    <property type="match status" value="1"/>
</dbReference>
<dbReference type="InterPro" id="IPR006442">
    <property type="entry name" value="Antitoxin_Phd/YefM"/>
</dbReference>
<dbReference type="InterPro" id="IPR036165">
    <property type="entry name" value="YefM-like_sf"/>
</dbReference>
<comment type="similarity">
    <text evidence="1 2">Belongs to the phD/YefM antitoxin family.</text>
</comment>
<sequence>MPLPFALPSIRPISDLRTKLNEVEAEAKETREPIVMTKNGVASLVVIDSSAYEDRLQHERAVRKLREAEIEAKYVSQTIAHDQMKLRIATLIEAAERRDA</sequence>
<accession>A0ABV1J9C9</accession>
<gene>
    <name evidence="3" type="ORF">AAA083_01650</name>
</gene>
<evidence type="ECO:0000313" key="3">
    <source>
        <dbReference type="EMBL" id="MEQ3361674.1"/>
    </source>
</evidence>
<proteinExistence type="inferred from homology"/>
<evidence type="ECO:0000313" key="4">
    <source>
        <dbReference type="Proteomes" id="UP001487305"/>
    </source>
</evidence>
<protein>
    <recommendedName>
        <fullName evidence="2">Antitoxin</fullName>
    </recommendedName>
</protein>
<evidence type="ECO:0000256" key="1">
    <source>
        <dbReference type="ARBA" id="ARBA00009981"/>
    </source>
</evidence>
<dbReference type="Proteomes" id="UP001487305">
    <property type="component" value="Unassembled WGS sequence"/>
</dbReference>
<keyword evidence="4" id="KW-1185">Reference proteome</keyword>
<dbReference type="RefSeq" id="WP_102375404.1">
    <property type="nucleotide sequence ID" value="NZ_JBBNOP010000001.1"/>
</dbReference>
<dbReference type="EMBL" id="JBBNOP010000001">
    <property type="protein sequence ID" value="MEQ3361674.1"/>
    <property type="molecule type" value="Genomic_DNA"/>
</dbReference>